<evidence type="ECO:0000256" key="6">
    <source>
        <dbReference type="ARBA" id="ARBA00022842"/>
    </source>
</evidence>
<reference evidence="11 12" key="1">
    <citation type="submission" date="2018-06" db="EMBL/GenBank/DDBJ databases">
        <title>Genomic Encyclopedia of Type Strains, Phase IV (KMG-IV): sequencing the most valuable type-strain genomes for metagenomic binning, comparative biology and taxonomic classification.</title>
        <authorList>
            <person name="Goeker M."/>
        </authorList>
    </citation>
    <scope>NUCLEOTIDE SEQUENCE [LARGE SCALE GENOMIC DNA]</scope>
    <source>
        <strain evidence="11 12">DSM 24032</strain>
    </source>
</reference>
<comment type="subunit">
    <text evidence="1 8">Homodimer.</text>
</comment>
<dbReference type="FunCoup" id="A0A395JN71">
    <property type="interactions" value="639"/>
</dbReference>
<comment type="catalytic activity">
    <reaction evidence="8 10">
        <text>IMP + L-aspartate + GTP = N(6)-(1,2-dicarboxyethyl)-AMP + GDP + phosphate + 2 H(+)</text>
        <dbReference type="Rhea" id="RHEA:15753"/>
        <dbReference type="ChEBI" id="CHEBI:15378"/>
        <dbReference type="ChEBI" id="CHEBI:29991"/>
        <dbReference type="ChEBI" id="CHEBI:37565"/>
        <dbReference type="ChEBI" id="CHEBI:43474"/>
        <dbReference type="ChEBI" id="CHEBI:57567"/>
        <dbReference type="ChEBI" id="CHEBI:58053"/>
        <dbReference type="ChEBI" id="CHEBI:58189"/>
        <dbReference type="EC" id="6.3.4.4"/>
    </reaction>
</comment>
<dbReference type="InterPro" id="IPR018220">
    <property type="entry name" value="Adenylosuccin_syn_GTP-bd"/>
</dbReference>
<dbReference type="PANTHER" id="PTHR11846">
    <property type="entry name" value="ADENYLOSUCCINATE SYNTHETASE"/>
    <property type="match status" value="1"/>
</dbReference>
<feature type="binding site" evidence="8">
    <location>
        <position position="144"/>
    </location>
    <ligand>
        <name>IMP</name>
        <dbReference type="ChEBI" id="CHEBI:58053"/>
        <note>ligand shared between dimeric partners</note>
    </ligand>
</feature>
<dbReference type="Proteomes" id="UP000253083">
    <property type="component" value="Unassembled WGS sequence"/>
</dbReference>
<evidence type="ECO:0000313" key="11">
    <source>
        <dbReference type="EMBL" id="RBP49344.1"/>
    </source>
</evidence>
<dbReference type="GO" id="GO:0005737">
    <property type="term" value="C:cytoplasm"/>
    <property type="evidence" value="ECO:0007669"/>
    <property type="project" value="UniProtKB-SubCell"/>
</dbReference>
<comment type="caution">
    <text evidence="11">The sequence shown here is derived from an EMBL/GenBank/DDBJ whole genome shotgun (WGS) entry which is preliminary data.</text>
</comment>
<comment type="subcellular location">
    <subcellularLocation>
        <location evidence="8">Cytoplasm</location>
    </subcellularLocation>
</comment>
<feature type="binding site" description="in other chain" evidence="8">
    <location>
        <begin position="39"/>
        <end position="42"/>
    </location>
    <ligand>
        <name>IMP</name>
        <dbReference type="ChEBI" id="CHEBI:58053"/>
        <note>ligand shared between dimeric partners</note>
    </ligand>
</feature>
<dbReference type="PANTHER" id="PTHR11846:SF0">
    <property type="entry name" value="ADENYLOSUCCINATE SYNTHETASE"/>
    <property type="match status" value="1"/>
</dbReference>
<accession>A0A395JN71</accession>
<keyword evidence="6 8" id="KW-0460">Magnesium</keyword>
<sequence>MSKKVIVVGTQWGDEGKGKVVDLLTDVANVVVRFQGGHNAGHTLVIDGKKTVLHLIPSGVLREGVHCLIGNGVVLAPDALFHEVDELERNGVPVSQRLGISEACPLILPHHVALDQAREIKRGKDAIGTTGRGIGPAYEDKVARRGIRLGDLVYDYQFAEKLESVMEYHNFALEHYYKVAPLDFNEVLEQCLVYKERLAPLTVDVTQLLDDYTREGRPMMFEGAQGMMLDIDHGTYPYVTSSNTSAGYASPGTGVGPTVFDDVLGIVKAYTTRVGAGPFPTELDCDVGQHLGEKGHEFGATTGRSRRCGWFDAVLLQRSRQVNGLTSLCLTKLDVLDGLSELKICTAYRYKGKEIAVSPLGAEALTECEPIYETMPGWTETTQGAQSMAELPVAAQNYVARLAELVGVPIDIVSTGPDRAETIVLRDLYA</sequence>
<feature type="binding site" description="in other chain" evidence="8">
    <location>
        <position position="130"/>
    </location>
    <ligand>
        <name>IMP</name>
        <dbReference type="ChEBI" id="CHEBI:58053"/>
        <note>ligand shared between dimeric partners</note>
    </ligand>
</feature>
<keyword evidence="7 8" id="KW-0342">GTP-binding</keyword>
<dbReference type="InterPro" id="IPR042110">
    <property type="entry name" value="Adenylosuccinate_synth_dom2"/>
</dbReference>
<evidence type="ECO:0000256" key="10">
    <source>
        <dbReference type="RuleBase" id="RU000520"/>
    </source>
</evidence>
<keyword evidence="4 8" id="KW-0547">Nucleotide-binding</keyword>
<dbReference type="FunFam" id="1.10.300.10:FF:000001">
    <property type="entry name" value="Adenylosuccinate synthetase"/>
    <property type="match status" value="1"/>
</dbReference>
<dbReference type="NCBIfam" id="NF002223">
    <property type="entry name" value="PRK01117.1"/>
    <property type="match status" value="1"/>
</dbReference>
<feature type="binding site" description="in other chain" evidence="8">
    <location>
        <position position="225"/>
    </location>
    <ligand>
        <name>IMP</name>
        <dbReference type="ChEBI" id="CHEBI:58053"/>
        <note>ligand shared between dimeric partners</note>
    </ligand>
</feature>
<dbReference type="InterPro" id="IPR033128">
    <property type="entry name" value="Adenylosuccin_syn_Lys_AS"/>
</dbReference>
<keyword evidence="2 8" id="KW-0436">Ligase</keyword>
<comment type="cofactor">
    <cofactor evidence="8">
        <name>Mg(2+)</name>
        <dbReference type="ChEBI" id="CHEBI:18420"/>
    </cofactor>
    <text evidence="8">Binds 1 Mg(2+) ion per subunit.</text>
</comment>
<dbReference type="GO" id="GO:0004019">
    <property type="term" value="F:adenylosuccinate synthase activity"/>
    <property type="evidence" value="ECO:0007669"/>
    <property type="project" value="UniProtKB-UniRule"/>
</dbReference>
<keyword evidence="12" id="KW-1185">Reference proteome</keyword>
<evidence type="ECO:0000256" key="9">
    <source>
        <dbReference type="PROSITE-ProRule" id="PRU10134"/>
    </source>
</evidence>
<evidence type="ECO:0000256" key="7">
    <source>
        <dbReference type="ARBA" id="ARBA00023134"/>
    </source>
</evidence>
<dbReference type="InterPro" id="IPR027417">
    <property type="entry name" value="P-loop_NTPase"/>
</dbReference>
<dbReference type="FunFam" id="3.90.170.10:FF:000001">
    <property type="entry name" value="Adenylosuccinate synthetase"/>
    <property type="match status" value="1"/>
</dbReference>
<feature type="binding site" evidence="8">
    <location>
        <begin position="300"/>
        <end position="306"/>
    </location>
    <ligand>
        <name>substrate</name>
    </ligand>
</feature>
<dbReference type="AlphaFoldDB" id="A0A395JN71"/>
<evidence type="ECO:0000313" key="12">
    <source>
        <dbReference type="Proteomes" id="UP000253083"/>
    </source>
</evidence>
<dbReference type="Gene3D" id="3.90.170.10">
    <property type="entry name" value="Adenylosuccinate Synthetase, subunit A, domain 3"/>
    <property type="match status" value="1"/>
</dbReference>
<dbReference type="GO" id="GO:0046040">
    <property type="term" value="P:IMP metabolic process"/>
    <property type="evidence" value="ECO:0007669"/>
    <property type="project" value="TreeGrafter"/>
</dbReference>
<name>A0A395JN71_9GAMM</name>
<feature type="active site" description="Proton acceptor" evidence="8">
    <location>
        <position position="14"/>
    </location>
</feature>
<dbReference type="GO" id="GO:0044208">
    <property type="term" value="P:'de novo' AMP biosynthetic process"/>
    <property type="evidence" value="ECO:0007669"/>
    <property type="project" value="UniProtKB-UniRule"/>
</dbReference>
<dbReference type="HAMAP" id="MF_00011">
    <property type="entry name" value="Adenylosucc_synth"/>
    <property type="match status" value="1"/>
</dbReference>
<evidence type="ECO:0000256" key="4">
    <source>
        <dbReference type="ARBA" id="ARBA00022741"/>
    </source>
</evidence>
<dbReference type="Gene3D" id="1.10.300.10">
    <property type="entry name" value="Adenylosuccinate Synthetase, subunit A, domain 2"/>
    <property type="match status" value="1"/>
</dbReference>
<feature type="active site" evidence="9">
    <location>
        <position position="141"/>
    </location>
</feature>
<dbReference type="UniPathway" id="UPA00075">
    <property type="reaction ID" value="UER00335"/>
</dbReference>
<keyword evidence="3 8" id="KW-0479">Metal-binding</keyword>
<gene>
    <name evidence="8" type="primary">purA</name>
    <name evidence="11" type="ORF">DFR28_104275</name>
</gene>
<evidence type="ECO:0000256" key="1">
    <source>
        <dbReference type="ARBA" id="ARBA00011738"/>
    </source>
</evidence>
<feature type="binding site" description="in other chain" evidence="8">
    <location>
        <position position="240"/>
    </location>
    <ligand>
        <name>IMP</name>
        <dbReference type="ChEBI" id="CHEBI:58053"/>
        <note>ligand shared between dimeric partners</note>
    </ligand>
</feature>
<feature type="binding site" evidence="8">
    <location>
        <position position="41"/>
    </location>
    <ligand>
        <name>Mg(2+)</name>
        <dbReference type="ChEBI" id="CHEBI:18420"/>
    </ligand>
</feature>
<dbReference type="SUPFAM" id="SSF52540">
    <property type="entry name" value="P-loop containing nucleoside triphosphate hydrolases"/>
    <property type="match status" value="1"/>
</dbReference>
<dbReference type="InParanoid" id="A0A395JN71"/>
<dbReference type="NCBIfam" id="TIGR00184">
    <property type="entry name" value="purA"/>
    <property type="match status" value="1"/>
</dbReference>
<comment type="similarity">
    <text evidence="8 10">Belongs to the adenylosuccinate synthetase family.</text>
</comment>
<dbReference type="RefSeq" id="WP_113955204.1">
    <property type="nucleotide sequence ID" value="NZ_QNRT01000004.1"/>
</dbReference>
<feature type="binding site" evidence="8">
    <location>
        <position position="306"/>
    </location>
    <ligand>
        <name>GTP</name>
        <dbReference type="ChEBI" id="CHEBI:37565"/>
    </ligand>
</feature>
<comment type="pathway">
    <text evidence="8 10">Purine metabolism; AMP biosynthesis via de novo pathway; AMP from IMP: step 1/2.</text>
</comment>
<feature type="binding site" evidence="8">
    <location>
        <position position="14"/>
    </location>
    <ligand>
        <name>Mg(2+)</name>
        <dbReference type="ChEBI" id="CHEBI:18420"/>
    </ligand>
</feature>
<dbReference type="PROSITE" id="PS00513">
    <property type="entry name" value="ADENYLOSUCCIN_SYN_2"/>
    <property type="match status" value="1"/>
</dbReference>
<organism evidence="11 12">
    <name type="scientific">Arenicella xantha</name>
    <dbReference type="NCBI Taxonomy" id="644221"/>
    <lineage>
        <taxon>Bacteria</taxon>
        <taxon>Pseudomonadati</taxon>
        <taxon>Pseudomonadota</taxon>
        <taxon>Gammaproteobacteria</taxon>
        <taxon>Arenicellales</taxon>
        <taxon>Arenicellaceae</taxon>
        <taxon>Arenicella</taxon>
    </lineage>
</organism>
<evidence type="ECO:0000256" key="2">
    <source>
        <dbReference type="ARBA" id="ARBA00022598"/>
    </source>
</evidence>
<feature type="binding site" description="in other chain" evidence="8">
    <location>
        <begin position="14"/>
        <end position="17"/>
    </location>
    <ligand>
        <name>IMP</name>
        <dbReference type="ChEBI" id="CHEBI:58053"/>
        <note>ligand shared between dimeric partners</note>
    </ligand>
</feature>
<dbReference type="Gene3D" id="3.40.440.10">
    <property type="entry name" value="Adenylosuccinate Synthetase, subunit A, domain 1"/>
    <property type="match status" value="1"/>
</dbReference>
<dbReference type="GO" id="GO:0005525">
    <property type="term" value="F:GTP binding"/>
    <property type="evidence" value="ECO:0007669"/>
    <property type="project" value="UniProtKB-UniRule"/>
</dbReference>
<proteinExistence type="inferred from homology"/>
<evidence type="ECO:0000256" key="3">
    <source>
        <dbReference type="ARBA" id="ARBA00022723"/>
    </source>
</evidence>
<dbReference type="Pfam" id="PF00709">
    <property type="entry name" value="Adenylsucc_synt"/>
    <property type="match status" value="1"/>
</dbReference>
<feature type="binding site" evidence="8">
    <location>
        <begin position="41"/>
        <end position="43"/>
    </location>
    <ligand>
        <name>GTP</name>
        <dbReference type="ChEBI" id="CHEBI:37565"/>
    </ligand>
</feature>
<evidence type="ECO:0000256" key="5">
    <source>
        <dbReference type="ARBA" id="ARBA00022755"/>
    </source>
</evidence>
<evidence type="ECO:0000256" key="8">
    <source>
        <dbReference type="HAMAP-Rule" id="MF_00011"/>
    </source>
</evidence>
<feature type="binding site" evidence="8">
    <location>
        <begin position="13"/>
        <end position="19"/>
    </location>
    <ligand>
        <name>GTP</name>
        <dbReference type="ChEBI" id="CHEBI:37565"/>
    </ligand>
</feature>
<dbReference type="InterPro" id="IPR042109">
    <property type="entry name" value="Adenylosuccinate_synth_dom1"/>
</dbReference>
<dbReference type="CDD" id="cd03108">
    <property type="entry name" value="AdSS"/>
    <property type="match status" value="1"/>
</dbReference>
<dbReference type="InterPro" id="IPR001114">
    <property type="entry name" value="Adenylosuccinate_synthetase"/>
</dbReference>
<keyword evidence="8" id="KW-0963">Cytoplasm</keyword>
<dbReference type="SMART" id="SM00788">
    <property type="entry name" value="Adenylsucc_synt"/>
    <property type="match status" value="1"/>
</dbReference>
<feature type="binding site" evidence="8">
    <location>
        <begin position="414"/>
        <end position="416"/>
    </location>
    <ligand>
        <name>GTP</name>
        <dbReference type="ChEBI" id="CHEBI:37565"/>
    </ligand>
</feature>
<dbReference type="GO" id="GO:0000287">
    <property type="term" value="F:magnesium ion binding"/>
    <property type="evidence" value="ECO:0007669"/>
    <property type="project" value="UniProtKB-UniRule"/>
</dbReference>
<dbReference type="InterPro" id="IPR042111">
    <property type="entry name" value="Adenylosuccinate_synth_dom3"/>
</dbReference>
<feature type="active site" description="Proton donor" evidence="8">
    <location>
        <position position="42"/>
    </location>
</feature>
<protein>
    <recommendedName>
        <fullName evidence="8 10">Adenylosuccinate synthetase</fullName>
        <shortName evidence="8">AMPSase</shortName>
        <shortName evidence="8">AdSS</shortName>
        <ecNumber evidence="8 10">6.3.4.4</ecNumber>
    </recommendedName>
    <alternativeName>
        <fullName evidence="8">IMP--aspartate ligase</fullName>
    </alternativeName>
</protein>
<feature type="binding site" evidence="8">
    <location>
        <begin position="332"/>
        <end position="334"/>
    </location>
    <ligand>
        <name>GTP</name>
        <dbReference type="ChEBI" id="CHEBI:37565"/>
    </ligand>
</feature>
<feature type="binding site" description="in other chain" evidence="8">
    <location>
        <position position="304"/>
    </location>
    <ligand>
        <name>IMP</name>
        <dbReference type="ChEBI" id="CHEBI:58053"/>
        <note>ligand shared between dimeric partners</note>
    </ligand>
</feature>
<keyword evidence="5 8" id="KW-0658">Purine biosynthesis</keyword>
<dbReference type="EMBL" id="QNRT01000004">
    <property type="protein sequence ID" value="RBP49344.1"/>
    <property type="molecule type" value="Genomic_DNA"/>
</dbReference>
<comment type="function">
    <text evidence="8">Plays an important role in the de novo pathway of purine nucleotide biosynthesis. Catalyzes the first committed step in the biosynthesis of AMP from IMP.</text>
</comment>
<dbReference type="OrthoDB" id="9807553at2"/>
<dbReference type="EC" id="6.3.4.4" evidence="8 10"/>
<dbReference type="PROSITE" id="PS01266">
    <property type="entry name" value="ADENYLOSUCCIN_SYN_1"/>
    <property type="match status" value="1"/>
</dbReference>